<feature type="binding site" evidence="12">
    <location>
        <position position="264"/>
    </location>
    <ligand>
        <name>Mg(2+)</name>
        <dbReference type="ChEBI" id="CHEBI:18420"/>
    </ligand>
</feature>
<keyword evidence="7 12" id="KW-0460">Magnesium</keyword>
<keyword evidence="9 13" id="KW-0585">Phenylalanine catabolism</keyword>
<feature type="binding site" evidence="12">
    <location>
        <position position="244"/>
    </location>
    <ligand>
        <name>Ca(2+)</name>
        <dbReference type="ChEBI" id="CHEBI:29108"/>
    </ligand>
</feature>
<evidence type="ECO:0000256" key="13">
    <source>
        <dbReference type="RuleBase" id="RU366008"/>
    </source>
</evidence>
<sequence>MATSWLRIAKESPFSLANIPFGIISTVQDQTPRPAIAIGSFALDLLKFSAKNGFAHLPEFQPHLAVFQQPTLNQFAALGRSVHRSVRTYIQDVFKEDTPYSKLLRDNEELRSQALIPLNDVTNHLPMDIGDYTDFYVGINHAYNCGCLFRDPKNALQPNYKHLPVGYHGRASSVVVSGTPVRRPLGQSLKDPTATPKVPSFGPSTKLDFELELAAFVSKGNKLGEPISLGKADEHLFGVVLMNDWSARDFQMWEVVPLGPFSAKNFSTSISPWVVLMDALEPFKCQGIGADNNEHLLPYLKHQSGETAIDIRLSANLNVSREQNDTGETQEQSNTITLTSAKNLLFSFQQMLAHHTIGGCNMRTGDLLGSGTISGTGPGTYGSLLENTKGGKEPIELADGSQRAFLQDGDEIVLSGMCGEEGQYVGFGEVRGKILPALEM</sequence>
<dbReference type="InterPro" id="IPR005959">
    <property type="entry name" value="Fumarylacetoacetase"/>
</dbReference>
<comment type="similarity">
    <text evidence="2 13">Belongs to the FAH family.</text>
</comment>
<feature type="binding site" evidence="11">
    <location>
        <position position="372"/>
    </location>
    <ligand>
        <name>substrate</name>
    </ligand>
</feature>
<feature type="binding site" evidence="12">
    <location>
        <position position="134"/>
    </location>
    <ligand>
        <name>Ca(2+)</name>
        <dbReference type="ChEBI" id="CHEBI:29108"/>
    </ligand>
</feature>
<feature type="binding site" evidence="12">
    <location>
        <position position="210"/>
    </location>
    <ligand>
        <name>Ca(2+)</name>
        <dbReference type="ChEBI" id="CHEBI:29108"/>
    </ligand>
</feature>
<evidence type="ECO:0000256" key="11">
    <source>
        <dbReference type="PIRSR" id="PIRSR605959-2"/>
    </source>
</evidence>
<dbReference type="EC" id="3.7.1.2" evidence="3 13"/>
<dbReference type="InterPro" id="IPR011234">
    <property type="entry name" value="Fumarylacetoacetase-like_C"/>
</dbReference>
<dbReference type="UniPathway" id="UPA00139">
    <property type="reaction ID" value="UER00341"/>
</dbReference>
<dbReference type="SUPFAM" id="SSF63433">
    <property type="entry name" value="Fumarylacetoacetate hydrolase, FAH, N-terminal domain"/>
    <property type="match status" value="1"/>
</dbReference>
<gene>
    <name evidence="16" type="ORF">AAP_05698</name>
</gene>
<dbReference type="FunFam" id="2.30.30.230:FF:000001">
    <property type="entry name" value="Fumarylacetoacetase"/>
    <property type="match status" value="1"/>
</dbReference>
<name>A0A167VBW8_9EURO</name>
<feature type="binding site" evidence="11">
    <location>
        <position position="136"/>
    </location>
    <ligand>
        <name>substrate</name>
    </ligand>
</feature>
<keyword evidence="4 12" id="KW-0479">Metal-binding</keyword>
<dbReference type="InterPro" id="IPR015377">
    <property type="entry name" value="Fumarylacetoacetase_N"/>
</dbReference>
<dbReference type="GO" id="GO:0046872">
    <property type="term" value="F:metal ion binding"/>
    <property type="evidence" value="ECO:0007669"/>
    <property type="project" value="UniProtKB-UniRule"/>
</dbReference>
<comment type="catalytic activity">
    <reaction evidence="13">
        <text>4-fumarylacetoacetate + H2O = acetoacetate + fumarate + H(+)</text>
        <dbReference type="Rhea" id="RHEA:10244"/>
        <dbReference type="ChEBI" id="CHEBI:13705"/>
        <dbReference type="ChEBI" id="CHEBI:15377"/>
        <dbReference type="ChEBI" id="CHEBI:15378"/>
        <dbReference type="ChEBI" id="CHEBI:18034"/>
        <dbReference type="ChEBI" id="CHEBI:29806"/>
        <dbReference type="EC" id="3.7.1.2"/>
    </reaction>
</comment>
<organism evidence="16 17">
    <name type="scientific">Ascosphaera apis ARSEF 7405</name>
    <dbReference type="NCBI Taxonomy" id="392613"/>
    <lineage>
        <taxon>Eukaryota</taxon>
        <taxon>Fungi</taxon>
        <taxon>Dikarya</taxon>
        <taxon>Ascomycota</taxon>
        <taxon>Pezizomycotina</taxon>
        <taxon>Eurotiomycetes</taxon>
        <taxon>Eurotiomycetidae</taxon>
        <taxon>Onygenales</taxon>
        <taxon>Ascosphaeraceae</taxon>
        <taxon>Ascosphaera</taxon>
    </lineage>
</organism>
<dbReference type="Pfam" id="PF01557">
    <property type="entry name" value="FAA_hydrolase"/>
    <property type="match status" value="1"/>
</dbReference>
<dbReference type="Proteomes" id="UP000242877">
    <property type="component" value="Unassembled WGS sequence"/>
</dbReference>
<evidence type="ECO:0000256" key="2">
    <source>
        <dbReference type="ARBA" id="ARBA00010211"/>
    </source>
</evidence>
<evidence type="ECO:0000256" key="5">
    <source>
        <dbReference type="ARBA" id="ARBA00022801"/>
    </source>
</evidence>
<evidence type="ECO:0000256" key="7">
    <source>
        <dbReference type="ARBA" id="ARBA00022842"/>
    </source>
</evidence>
<evidence type="ECO:0000259" key="15">
    <source>
        <dbReference type="Pfam" id="PF09298"/>
    </source>
</evidence>
<evidence type="ECO:0000256" key="1">
    <source>
        <dbReference type="ARBA" id="ARBA00004782"/>
    </source>
</evidence>
<dbReference type="VEuPathDB" id="FungiDB:AAP_05698"/>
<feature type="binding site" evidence="11">
    <location>
        <position position="251"/>
    </location>
    <ligand>
        <name>substrate</name>
    </ligand>
</feature>
<feature type="active site" description="Proton acceptor" evidence="10">
    <location>
        <position position="141"/>
    </location>
</feature>
<feature type="domain" description="Fumarylacetoacetase-like C-terminal" evidence="14">
    <location>
        <begin position="157"/>
        <end position="431"/>
    </location>
</feature>
<evidence type="ECO:0000313" key="16">
    <source>
        <dbReference type="EMBL" id="KZZ87317.1"/>
    </source>
</evidence>
<accession>A0A167VBW8</accession>
<dbReference type="OrthoDB" id="9971669at2759"/>
<dbReference type="NCBIfam" id="TIGR01266">
    <property type="entry name" value="fum_ac_acetase"/>
    <property type="match status" value="1"/>
</dbReference>
<feature type="binding site" evidence="12">
    <location>
        <position position="212"/>
    </location>
    <ligand>
        <name>Ca(2+)</name>
        <dbReference type="ChEBI" id="CHEBI:29108"/>
    </ligand>
</feature>
<evidence type="ECO:0000256" key="4">
    <source>
        <dbReference type="ARBA" id="ARBA00022723"/>
    </source>
</evidence>
<evidence type="ECO:0000256" key="10">
    <source>
        <dbReference type="PIRSR" id="PIRSR605959-1"/>
    </source>
</evidence>
<comment type="pathway">
    <text evidence="1 13">Amino-acid degradation; L-phenylalanine degradation; acetoacetate and fumarate from L-phenylalanine: step 6/6.</text>
</comment>
<dbReference type="GO" id="GO:0006572">
    <property type="term" value="P:L-tyrosine catabolic process"/>
    <property type="evidence" value="ECO:0007669"/>
    <property type="project" value="UniProtKB-UniRule"/>
</dbReference>
<dbReference type="Pfam" id="PF09298">
    <property type="entry name" value="FAA_hydrolase_N"/>
    <property type="match status" value="1"/>
</dbReference>
<dbReference type="AlphaFoldDB" id="A0A167VBW8"/>
<keyword evidence="6 12" id="KW-0106">Calcium</keyword>
<dbReference type="PANTHER" id="PTHR43069">
    <property type="entry name" value="FUMARYLACETOACETASE"/>
    <property type="match status" value="1"/>
</dbReference>
<comment type="caution">
    <text evidence="16">The sequence shown here is derived from an EMBL/GenBank/DDBJ whole genome shotgun (WGS) entry which is preliminary data.</text>
</comment>
<feature type="binding site" evidence="12">
    <location>
        <position position="244"/>
    </location>
    <ligand>
        <name>Mg(2+)</name>
        <dbReference type="ChEBI" id="CHEBI:18420"/>
    </ligand>
</feature>
<dbReference type="GO" id="GO:1902000">
    <property type="term" value="P:homogentisate catabolic process"/>
    <property type="evidence" value="ECO:0007669"/>
    <property type="project" value="TreeGrafter"/>
</dbReference>
<evidence type="ECO:0000256" key="12">
    <source>
        <dbReference type="PIRSR" id="PIRSR605959-3"/>
    </source>
</evidence>
<proteinExistence type="inferred from homology"/>
<feature type="binding site" evidence="11">
    <location>
        <position position="150"/>
    </location>
    <ligand>
        <name>substrate</name>
    </ligand>
</feature>
<dbReference type="EMBL" id="AZGZ01000035">
    <property type="protein sequence ID" value="KZZ87317.1"/>
    <property type="molecule type" value="Genomic_DNA"/>
</dbReference>
<comment type="cofactor">
    <cofactor evidence="13">
        <name>Mg(2+)</name>
        <dbReference type="ChEBI" id="CHEBI:18420"/>
    </cofactor>
    <cofactor evidence="13">
        <name>Ca(2+)</name>
        <dbReference type="ChEBI" id="CHEBI:29108"/>
    </cofactor>
</comment>
<dbReference type="SUPFAM" id="SSF56529">
    <property type="entry name" value="FAH"/>
    <property type="match status" value="1"/>
</dbReference>
<keyword evidence="17" id="KW-1185">Reference proteome</keyword>
<protein>
    <recommendedName>
        <fullName evidence="3 13">Fumarylacetoacetase</fullName>
        <ecNumber evidence="3 13">3.7.1.2</ecNumber>
    </recommendedName>
    <alternativeName>
        <fullName evidence="13">Fumarylacetoacetate hydrolase</fullName>
    </alternativeName>
</protein>
<dbReference type="Gene3D" id="2.30.30.230">
    <property type="entry name" value="Fumarylacetoacetase, N-terminal domain"/>
    <property type="match status" value="1"/>
</dbReference>
<reference evidence="16 17" key="1">
    <citation type="journal article" date="2016" name="Genome Biol. Evol.">
        <title>Divergent and convergent evolution of fungal pathogenicity.</title>
        <authorList>
            <person name="Shang Y."/>
            <person name="Xiao G."/>
            <person name="Zheng P."/>
            <person name="Cen K."/>
            <person name="Zhan S."/>
            <person name="Wang C."/>
        </authorList>
    </citation>
    <scope>NUCLEOTIDE SEQUENCE [LARGE SCALE GENOMIC DNA]</scope>
    <source>
        <strain evidence="16 17">ARSEF 7405</strain>
    </source>
</reference>
<evidence type="ECO:0000259" key="14">
    <source>
        <dbReference type="Pfam" id="PF01557"/>
    </source>
</evidence>
<dbReference type="PANTHER" id="PTHR43069:SF2">
    <property type="entry name" value="FUMARYLACETOACETASE"/>
    <property type="match status" value="1"/>
</dbReference>
<feature type="binding site" evidence="12">
    <location>
        <position position="268"/>
    </location>
    <ligand>
        <name>Mg(2+)</name>
        <dbReference type="ChEBI" id="CHEBI:18420"/>
    </ligand>
</feature>
<dbReference type="FunFam" id="3.90.850.10:FF:000009">
    <property type="entry name" value="Fumarylacetoacetase"/>
    <property type="match status" value="1"/>
</dbReference>
<dbReference type="InterPro" id="IPR036462">
    <property type="entry name" value="Fumarylacetoacetase_N_sf"/>
</dbReference>
<evidence type="ECO:0000256" key="3">
    <source>
        <dbReference type="ARBA" id="ARBA00012094"/>
    </source>
</evidence>
<keyword evidence="5 13" id="KW-0378">Hydrolase</keyword>
<dbReference type="Gene3D" id="3.90.850.10">
    <property type="entry name" value="Fumarylacetoacetase-like, C-terminal domain"/>
    <property type="match status" value="1"/>
</dbReference>
<dbReference type="GO" id="GO:0004334">
    <property type="term" value="F:fumarylacetoacetase activity"/>
    <property type="evidence" value="ECO:0007669"/>
    <property type="project" value="UniProtKB-UniRule"/>
</dbReference>
<dbReference type="GO" id="GO:0006559">
    <property type="term" value="P:L-phenylalanine catabolic process"/>
    <property type="evidence" value="ECO:0007669"/>
    <property type="project" value="UniProtKB-UniRule"/>
</dbReference>
<evidence type="ECO:0000256" key="9">
    <source>
        <dbReference type="ARBA" id="ARBA00023232"/>
    </source>
</evidence>
<evidence type="ECO:0000256" key="8">
    <source>
        <dbReference type="ARBA" id="ARBA00022878"/>
    </source>
</evidence>
<dbReference type="InterPro" id="IPR036663">
    <property type="entry name" value="Fumarylacetoacetase_C_sf"/>
</dbReference>
<keyword evidence="8 13" id="KW-0828">Tyrosine catabolism</keyword>
<evidence type="ECO:0000256" key="6">
    <source>
        <dbReference type="ARBA" id="ARBA00022837"/>
    </source>
</evidence>
<evidence type="ECO:0000313" key="17">
    <source>
        <dbReference type="Proteomes" id="UP000242877"/>
    </source>
</evidence>
<feature type="domain" description="Fumarylacetoacetase N-terminal" evidence="15">
    <location>
        <begin position="17"/>
        <end position="126"/>
    </location>
</feature>